<evidence type="ECO:0000313" key="2">
    <source>
        <dbReference type="EMBL" id="NBN64887.1"/>
    </source>
</evidence>
<gene>
    <name evidence="2" type="ORF">GWI71_14430</name>
</gene>
<feature type="transmembrane region" description="Helical" evidence="1">
    <location>
        <begin position="384"/>
        <end position="406"/>
    </location>
</feature>
<feature type="transmembrane region" description="Helical" evidence="1">
    <location>
        <begin position="432"/>
        <end position="460"/>
    </location>
</feature>
<evidence type="ECO:0000256" key="1">
    <source>
        <dbReference type="SAM" id="Phobius"/>
    </source>
</evidence>
<keyword evidence="1" id="KW-1133">Transmembrane helix</keyword>
<name>A0ABW9ZJ28_9HYPH</name>
<feature type="transmembrane region" description="Helical" evidence="1">
    <location>
        <begin position="32"/>
        <end position="57"/>
    </location>
</feature>
<protein>
    <submittedName>
        <fullName evidence="2">PepSY domain-containing protein</fullName>
    </submittedName>
</protein>
<accession>A0ABW9ZJ28</accession>
<organism evidence="2 3">
    <name type="scientific">Pannonibacter tanglangensis</name>
    <dbReference type="NCBI Taxonomy" id="2750084"/>
    <lineage>
        <taxon>Bacteria</taxon>
        <taxon>Pseudomonadati</taxon>
        <taxon>Pseudomonadota</taxon>
        <taxon>Alphaproteobacteria</taxon>
        <taxon>Hyphomicrobiales</taxon>
        <taxon>Stappiaceae</taxon>
        <taxon>Pannonibacter</taxon>
    </lineage>
</organism>
<feature type="transmembrane region" description="Helical" evidence="1">
    <location>
        <begin position="159"/>
        <end position="179"/>
    </location>
</feature>
<keyword evidence="3" id="KW-1185">Reference proteome</keyword>
<keyword evidence="1" id="KW-0472">Membrane</keyword>
<keyword evidence="1" id="KW-0812">Transmembrane</keyword>
<reference evidence="2 3" key="1">
    <citation type="submission" date="2020-01" db="EMBL/GenBank/DDBJ databases">
        <authorList>
            <person name="Peng S.Y."/>
            <person name="Li J."/>
            <person name="Wang M."/>
            <person name="Wang L."/>
            <person name="Wang C.Q."/>
            <person name="Wang J.R."/>
        </authorList>
    </citation>
    <scope>NUCLEOTIDE SEQUENCE [LARGE SCALE GENOMIC DNA]</scope>
    <source>
        <strain evidence="2 3">XCT-34</strain>
    </source>
</reference>
<dbReference type="EMBL" id="JAABLP010000003">
    <property type="protein sequence ID" value="NBN64887.1"/>
    <property type="molecule type" value="Genomic_DNA"/>
</dbReference>
<proteinExistence type="predicted"/>
<dbReference type="InterPro" id="IPR005625">
    <property type="entry name" value="PepSY-ass_TM"/>
</dbReference>
<dbReference type="RefSeq" id="WP_161676826.1">
    <property type="nucleotide sequence ID" value="NZ_JAABLP010000003.1"/>
</dbReference>
<feature type="transmembrane region" description="Helical" evidence="1">
    <location>
        <begin position="208"/>
        <end position="229"/>
    </location>
</feature>
<dbReference type="Proteomes" id="UP000541347">
    <property type="component" value="Unassembled WGS sequence"/>
</dbReference>
<comment type="caution">
    <text evidence="2">The sequence shown here is derived from an EMBL/GenBank/DDBJ whole genome shotgun (WGS) entry which is preliminary data.</text>
</comment>
<dbReference type="Pfam" id="PF03929">
    <property type="entry name" value="PepSY_TM"/>
    <property type="match status" value="1"/>
</dbReference>
<evidence type="ECO:0000313" key="3">
    <source>
        <dbReference type="Proteomes" id="UP000541347"/>
    </source>
</evidence>
<dbReference type="PANTHER" id="PTHR34219:SF1">
    <property type="entry name" value="PEPSY DOMAIN-CONTAINING PROTEIN"/>
    <property type="match status" value="1"/>
</dbReference>
<dbReference type="PANTHER" id="PTHR34219">
    <property type="entry name" value="IRON-REGULATED INNER MEMBRANE PROTEIN-RELATED"/>
    <property type="match status" value="1"/>
</dbReference>
<sequence>MTDMTSETAAGTGRAGTDHTASFYRAAWRWHFYAGLYVAPFLIMLAVTGLIMMWTAVIEGRDGEYRYAVTPAASVAPVSAQVAAASAANGGAPVRHYIAPRDADGTALVRVDGAEGPTVVAVNPYTAEVIESWPRRAGLYDLASDIHGTLLIGDLGDRLIEIAASLAFVLIVTGLYMWWPREEGAGRVLLPDLRASGRKLMKSLHVSVGFYSALLLVAFLLSGLAWAGIWGDRYVQAWSTFPAEKWDNVPLSDATHASMNHGGQDVAWGMQKTPMPESGSAAGVTGVPAGTPVTADSIAALARAIGMEGRFQMAFPKGETGVWTLSQDSMSNDTGNPADDRTVHIDQYTGKIIAVAAYADYSIPAKAMAIGIALHEGDMGWWNITLNTVFCLSIVFLSVSGLVMWWQRRPKGAALRLLPPQVPVDMPHWRSAMLVMLLVAFAFPLAGLTMIAVLALDLLVISRLPALRRALR</sequence>